<name>A0A160U4F3_9ZZZZ</name>
<accession>A0A160U4F3</accession>
<keyword evidence="1 4" id="KW-0808">Transferase</keyword>
<evidence type="ECO:0000256" key="2">
    <source>
        <dbReference type="ARBA" id="ARBA00023315"/>
    </source>
</evidence>
<dbReference type="GO" id="GO:0003841">
    <property type="term" value="F:1-acylglycerol-3-phosphate O-acyltransferase activity"/>
    <property type="evidence" value="ECO:0007669"/>
    <property type="project" value="TreeGrafter"/>
</dbReference>
<sequence length="239" mass="26489">MVPVDICTTFLIAAPIQAFNTEREEDRNMQDSVPTHNPRGRFGQSAPYRGLFSEGIRGLSWMFLKATGWHVATDWPDVSKSVIIAAPHTSNYDGLVMLAIAGWYRQKLSWMGKTSLVQGPFGGLLRRAGCVPVERSKSKDVVSLMKEAFDAADTLHLAIAPEGTRNANPVWKTGFWHIAQSANVPLFSAVLDFGTREMRLEGPIMPGGDFETDMDVIISHYRDAKGRHPERFCLPGQVS</sequence>
<feature type="domain" description="Phospholipid/glycerol acyltransferase" evidence="3">
    <location>
        <begin position="82"/>
        <end position="194"/>
    </location>
</feature>
<dbReference type="InterPro" id="IPR002123">
    <property type="entry name" value="Plipid/glycerol_acylTrfase"/>
</dbReference>
<gene>
    <name evidence="4" type="ORF">MGWOODY_Hyp1239</name>
</gene>
<dbReference type="PANTHER" id="PTHR10434">
    <property type="entry name" value="1-ACYL-SN-GLYCEROL-3-PHOSPHATE ACYLTRANSFERASE"/>
    <property type="match status" value="1"/>
</dbReference>
<dbReference type="Pfam" id="PF01553">
    <property type="entry name" value="Acyltransferase"/>
    <property type="match status" value="1"/>
</dbReference>
<dbReference type="EMBL" id="CZQD01000050">
    <property type="protein sequence ID" value="CUS57884.1"/>
    <property type="molecule type" value="Genomic_DNA"/>
</dbReference>
<dbReference type="GO" id="GO:0006654">
    <property type="term" value="P:phosphatidic acid biosynthetic process"/>
    <property type="evidence" value="ECO:0007669"/>
    <property type="project" value="TreeGrafter"/>
</dbReference>
<dbReference type="SUPFAM" id="SSF69593">
    <property type="entry name" value="Glycerol-3-phosphate (1)-acyltransferase"/>
    <property type="match status" value="1"/>
</dbReference>
<protein>
    <submittedName>
        <fullName evidence="4">Acyltransferase family protein</fullName>
    </submittedName>
</protein>
<dbReference type="PANTHER" id="PTHR10434:SF9">
    <property type="entry name" value="PHOSPHOLIPID_GLYCEROL ACYLTRANSFERASE DOMAIN-CONTAINING PROTEIN"/>
    <property type="match status" value="1"/>
</dbReference>
<evidence type="ECO:0000259" key="3">
    <source>
        <dbReference type="SMART" id="SM00563"/>
    </source>
</evidence>
<dbReference type="SMART" id="SM00563">
    <property type="entry name" value="PlsC"/>
    <property type="match status" value="1"/>
</dbReference>
<evidence type="ECO:0000313" key="4">
    <source>
        <dbReference type="EMBL" id="CUS57884.1"/>
    </source>
</evidence>
<evidence type="ECO:0000256" key="1">
    <source>
        <dbReference type="ARBA" id="ARBA00022679"/>
    </source>
</evidence>
<keyword evidence="2 4" id="KW-0012">Acyltransferase</keyword>
<dbReference type="AlphaFoldDB" id="A0A160U4F3"/>
<organism evidence="4">
    <name type="scientific">hydrothermal vent metagenome</name>
    <dbReference type="NCBI Taxonomy" id="652676"/>
    <lineage>
        <taxon>unclassified sequences</taxon>
        <taxon>metagenomes</taxon>
        <taxon>ecological metagenomes</taxon>
    </lineage>
</organism>
<reference evidence="4" key="1">
    <citation type="submission" date="2015-10" db="EMBL/GenBank/DDBJ databases">
        <authorList>
            <person name="Gilbert D.G."/>
        </authorList>
    </citation>
    <scope>NUCLEOTIDE SEQUENCE</scope>
</reference>
<proteinExistence type="predicted"/>